<dbReference type="HAMAP" id="MF_00835">
    <property type="entry name" value="BioC"/>
    <property type="match status" value="1"/>
</dbReference>
<dbReference type="GO" id="GO:0008757">
    <property type="term" value="F:S-adenosylmethionine-dependent methyltransferase activity"/>
    <property type="evidence" value="ECO:0007669"/>
    <property type="project" value="InterPro"/>
</dbReference>
<keyword evidence="5 8" id="KW-0808">Transferase</keyword>
<dbReference type="GO" id="GO:0032259">
    <property type="term" value="P:methylation"/>
    <property type="evidence" value="ECO:0007669"/>
    <property type="project" value="UniProtKB-KW"/>
</dbReference>
<dbReference type="Pfam" id="PF08241">
    <property type="entry name" value="Methyltransf_11"/>
    <property type="match status" value="1"/>
</dbReference>
<evidence type="ECO:0000256" key="4">
    <source>
        <dbReference type="ARBA" id="ARBA00022603"/>
    </source>
</evidence>
<comment type="similarity">
    <text evidence="8">Belongs to the methyltransferase superfamily.</text>
</comment>
<dbReference type="GO" id="GO:0016757">
    <property type="term" value="F:glycosyltransferase activity"/>
    <property type="evidence" value="ECO:0007669"/>
    <property type="project" value="UniProtKB-KW"/>
</dbReference>
<dbReference type="SUPFAM" id="SSF53335">
    <property type="entry name" value="S-adenosyl-L-methionine-dependent methyltransferases"/>
    <property type="match status" value="1"/>
</dbReference>
<dbReference type="GO" id="GO:0009102">
    <property type="term" value="P:biotin biosynthetic process"/>
    <property type="evidence" value="ECO:0007669"/>
    <property type="project" value="UniProtKB-UniRule"/>
</dbReference>
<dbReference type="EC" id="2.1.1.197" evidence="3 8"/>
<evidence type="ECO:0000259" key="9">
    <source>
        <dbReference type="Pfam" id="PF08241"/>
    </source>
</evidence>
<keyword evidence="6 8" id="KW-0949">S-adenosyl-L-methionine</keyword>
<evidence type="ECO:0000256" key="8">
    <source>
        <dbReference type="HAMAP-Rule" id="MF_00835"/>
    </source>
</evidence>
<dbReference type="GO" id="GO:0010340">
    <property type="term" value="F:carboxyl-O-methyltransferase activity"/>
    <property type="evidence" value="ECO:0007669"/>
    <property type="project" value="UniProtKB-UniRule"/>
</dbReference>
<organism evidence="10 11">
    <name type="scientific">Pandoraea thiooxydans</name>
    <dbReference type="NCBI Taxonomy" id="445709"/>
    <lineage>
        <taxon>Bacteria</taxon>
        <taxon>Pseudomonadati</taxon>
        <taxon>Pseudomonadota</taxon>
        <taxon>Betaproteobacteria</taxon>
        <taxon>Burkholderiales</taxon>
        <taxon>Burkholderiaceae</taxon>
        <taxon>Pandoraea</taxon>
    </lineage>
</organism>
<dbReference type="InterPro" id="IPR011814">
    <property type="entry name" value="BioC"/>
</dbReference>
<feature type="domain" description="Methyltransferase type 11" evidence="9">
    <location>
        <begin position="58"/>
        <end position="163"/>
    </location>
</feature>
<dbReference type="CDD" id="cd02440">
    <property type="entry name" value="AdoMet_MTases"/>
    <property type="match status" value="1"/>
</dbReference>
<evidence type="ECO:0000256" key="7">
    <source>
        <dbReference type="ARBA" id="ARBA00022756"/>
    </source>
</evidence>
<dbReference type="PANTHER" id="PTHR13090:SF1">
    <property type="entry name" value="ARGININE-HYDROXYLASE NDUFAF5, MITOCHONDRIAL"/>
    <property type="match status" value="1"/>
</dbReference>
<protein>
    <recommendedName>
        <fullName evidence="3 8">Malonyl-[acyl-carrier protein] O-methyltransferase</fullName>
        <shortName evidence="8">Malonyl-ACP O-methyltransferase</shortName>
        <ecNumber evidence="3 8">2.1.1.197</ecNumber>
    </recommendedName>
    <alternativeName>
        <fullName evidence="8">Biotin synthesis protein BioC</fullName>
    </alternativeName>
</protein>
<evidence type="ECO:0000256" key="3">
    <source>
        <dbReference type="ARBA" id="ARBA00012327"/>
    </source>
</evidence>
<gene>
    <name evidence="8" type="primary">bioC</name>
    <name evidence="10" type="ORF">ABW99_14525</name>
</gene>
<keyword evidence="11" id="KW-1185">Reference proteome</keyword>
<keyword evidence="10" id="KW-0328">Glycosyltransferase</keyword>
<dbReference type="STRING" id="445709.ABW99_14525"/>
<reference evidence="11" key="1">
    <citation type="submission" date="2015-06" db="EMBL/GenBank/DDBJ databases">
        <authorList>
            <person name="Lim Y.L."/>
            <person name="Ee R."/>
            <person name="Yong D."/>
            <person name="How K.Y."/>
            <person name="Yin W.F."/>
            <person name="Chan K.G."/>
        </authorList>
    </citation>
    <scope>NUCLEOTIDE SEQUENCE [LARGE SCALE GENOMIC DNA]</scope>
    <source>
        <strain evidence="11">DSM 25325</strain>
    </source>
</reference>
<evidence type="ECO:0000256" key="5">
    <source>
        <dbReference type="ARBA" id="ARBA00022679"/>
    </source>
</evidence>
<evidence type="ECO:0000313" key="10">
    <source>
        <dbReference type="EMBL" id="AKJ69245.1"/>
    </source>
</evidence>
<dbReference type="UniPathway" id="UPA00078"/>
<dbReference type="Gene3D" id="3.40.50.150">
    <property type="entry name" value="Vaccinia Virus protein VP39"/>
    <property type="match status" value="1"/>
</dbReference>
<dbReference type="KEGG" id="ptx:ABW99_14525"/>
<comment type="function">
    <text evidence="8">Converts the free carboxyl group of a malonyl-thioester to its methyl ester by transfer of a methyl group from S-adenosyl-L-methionine (SAM). It allows to synthesize pimeloyl-ACP via the fatty acid synthetic pathway.</text>
</comment>
<keyword evidence="4 8" id="KW-0489">Methyltransferase</keyword>
<comment type="catalytic activity">
    <reaction evidence="1 8">
        <text>malonyl-[ACP] + S-adenosyl-L-methionine = malonyl-[ACP] methyl ester + S-adenosyl-L-homocysteine</text>
        <dbReference type="Rhea" id="RHEA:17105"/>
        <dbReference type="Rhea" id="RHEA-COMP:9623"/>
        <dbReference type="Rhea" id="RHEA-COMP:9954"/>
        <dbReference type="ChEBI" id="CHEBI:57856"/>
        <dbReference type="ChEBI" id="CHEBI:59789"/>
        <dbReference type="ChEBI" id="CHEBI:78449"/>
        <dbReference type="ChEBI" id="CHEBI:78845"/>
        <dbReference type="EC" id="2.1.1.197"/>
    </reaction>
</comment>
<dbReference type="OrthoDB" id="9760689at2"/>
<dbReference type="AlphaFoldDB" id="A0A0G3EQJ0"/>
<accession>A0A0G3EQJ0</accession>
<dbReference type="GO" id="GO:0102130">
    <property type="term" value="F:malonyl-CoA methyltransferase activity"/>
    <property type="evidence" value="ECO:0007669"/>
    <property type="project" value="UniProtKB-EC"/>
</dbReference>
<evidence type="ECO:0000256" key="6">
    <source>
        <dbReference type="ARBA" id="ARBA00022691"/>
    </source>
</evidence>
<dbReference type="InterPro" id="IPR029063">
    <property type="entry name" value="SAM-dependent_MTases_sf"/>
</dbReference>
<dbReference type="PANTHER" id="PTHR13090">
    <property type="entry name" value="ARGININE-HYDROXYLASE NDUFAF5, MITOCHONDRIAL"/>
    <property type="match status" value="1"/>
</dbReference>
<proteinExistence type="inferred from homology"/>
<dbReference type="PATRIC" id="fig|445709.3.peg.3077"/>
<dbReference type="EMBL" id="CP011568">
    <property type="protein sequence ID" value="AKJ69245.1"/>
    <property type="molecule type" value="Genomic_DNA"/>
</dbReference>
<keyword evidence="7 8" id="KW-0093">Biotin biosynthesis</keyword>
<sequence>MKPPSAAEARSNFDSRHLRRVFDRRAPRWSDTDFLVREVAHRLLERLDYIKLAPTRILDAGCGTGADFPALHARYPQAYVVGADLSLGMARTAAEQGAADGWRRWLRRAPPQGVVQADFGALPLADGALDLVWSNLALHWRQDPHRVIPEWHRVLRTDGLLLFSTFGPDTLRELRAAWAAVDAMPHVIAFTDMHDLGDMMVQSGFGLPVVDMETFTVTYETPAALLRDVRLLGGNPMPERFRGLTGRRRYRALCRALEQQRRPDGVLALTFEFIYGHAWRTPEKTDEQGNAVVRLQDIGGRRSTVI</sequence>
<evidence type="ECO:0000256" key="1">
    <source>
        <dbReference type="ARBA" id="ARBA00000852"/>
    </source>
</evidence>
<dbReference type="InterPro" id="IPR013216">
    <property type="entry name" value="Methyltransf_11"/>
</dbReference>
<evidence type="ECO:0000256" key="2">
    <source>
        <dbReference type="ARBA" id="ARBA00004746"/>
    </source>
</evidence>
<dbReference type="RefSeq" id="WP_047215142.1">
    <property type="nucleotide sequence ID" value="NZ_CP011568.3"/>
</dbReference>
<dbReference type="Proteomes" id="UP000036700">
    <property type="component" value="Chromosome"/>
</dbReference>
<evidence type="ECO:0000313" key="11">
    <source>
        <dbReference type="Proteomes" id="UP000036700"/>
    </source>
</evidence>
<name>A0A0G3EQJ0_9BURK</name>
<dbReference type="InterPro" id="IPR050602">
    <property type="entry name" value="Malonyl-ACP_OMT"/>
</dbReference>
<dbReference type="NCBIfam" id="TIGR02072">
    <property type="entry name" value="BioC"/>
    <property type="match status" value="1"/>
</dbReference>
<comment type="pathway">
    <text evidence="2 8">Cofactor biosynthesis; biotin biosynthesis.</text>
</comment>